<dbReference type="EMBL" id="CP023737">
    <property type="protein sequence ID" value="ATQ70083.1"/>
    <property type="molecule type" value="Genomic_DNA"/>
</dbReference>
<reference evidence="2" key="1">
    <citation type="submission" date="2017-10" db="EMBL/GenBank/DDBJ databases">
        <title>Completed PacBio SMRT sequence of Methylosinus trichosporium OB3b reveals presence of a third large plasmid.</title>
        <authorList>
            <person name="Charles T.C."/>
            <person name="Lynch M.D.J."/>
            <person name="Heil J.R."/>
            <person name="Cheng J."/>
        </authorList>
    </citation>
    <scope>NUCLEOTIDE SEQUENCE [LARGE SCALE GENOMIC DNA]</scope>
    <source>
        <strain evidence="2">OB3b</strain>
    </source>
</reference>
<dbReference type="Proteomes" id="UP000230709">
    <property type="component" value="Chromosome"/>
</dbReference>
<evidence type="ECO:0000313" key="2">
    <source>
        <dbReference type="Proteomes" id="UP000230709"/>
    </source>
</evidence>
<proteinExistence type="predicted"/>
<evidence type="ECO:0000313" key="1">
    <source>
        <dbReference type="EMBL" id="ATQ70083.1"/>
    </source>
</evidence>
<keyword evidence="2" id="KW-1185">Reference proteome</keyword>
<gene>
    <name evidence="1" type="ORF">CQW49_20980</name>
</gene>
<sequence length="137" mass="15084">MLRHGSFFDEGRRAMANSEIDCDSFTDSLPPRRSDQILFLLRRHLPLRARAGGRIVAKAHGSASRCTVIQVYDAGESQGLLCHLEFADQKAGSRVLVAPITDLSFDRGSPVFREIVAYQKSRRAGGGGEVPRACARR</sequence>
<organism evidence="1 2">
    <name type="scientific">Methylosinus trichosporium (strain ATCC 35070 / NCIMB 11131 / UNIQEM 75 / OB3b)</name>
    <dbReference type="NCBI Taxonomy" id="595536"/>
    <lineage>
        <taxon>Bacteria</taxon>
        <taxon>Pseudomonadati</taxon>
        <taxon>Pseudomonadota</taxon>
        <taxon>Alphaproteobacteria</taxon>
        <taxon>Hyphomicrobiales</taxon>
        <taxon>Methylocystaceae</taxon>
        <taxon>Methylosinus</taxon>
    </lineage>
</organism>
<dbReference type="AlphaFoldDB" id="A0A2D2D538"/>
<dbReference type="KEGG" id="mtw:CQW49_20980"/>
<protein>
    <submittedName>
        <fullName evidence="1">Uncharacterized protein</fullName>
    </submittedName>
</protein>
<accession>A0A2D2D538</accession>
<name>A0A2D2D538_METT3</name>